<evidence type="ECO:0000256" key="10">
    <source>
        <dbReference type="ARBA" id="ARBA00022692"/>
    </source>
</evidence>
<keyword evidence="10 19" id="KW-0812">Transmembrane</keyword>
<feature type="transmembrane region" description="Helical" evidence="19">
    <location>
        <begin position="136"/>
        <end position="158"/>
    </location>
</feature>
<evidence type="ECO:0000256" key="18">
    <source>
        <dbReference type="ARBA" id="ARBA00049504"/>
    </source>
</evidence>
<keyword evidence="8 19" id="KW-0169">Cobalamin biosynthesis</keyword>
<evidence type="ECO:0000256" key="2">
    <source>
        <dbReference type="ARBA" id="ARBA00004651"/>
    </source>
</evidence>
<feature type="transmembrane region" description="Helical" evidence="19">
    <location>
        <begin position="106"/>
        <end position="124"/>
    </location>
</feature>
<evidence type="ECO:0000313" key="21">
    <source>
        <dbReference type="Proteomes" id="UP000774000"/>
    </source>
</evidence>
<dbReference type="GO" id="GO:0008818">
    <property type="term" value="F:cobalamin 5'-phosphate synthase activity"/>
    <property type="evidence" value="ECO:0007669"/>
    <property type="project" value="UniProtKB-UniRule"/>
</dbReference>
<dbReference type="AlphaFoldDB" id="A0A938XVK9"/>
<evidence type="ECO:0000256" key="17">
    <source>
        <dbReference type="ARBA" id="ARBA00048623"/>
    </source>
</evidence>
<dbReference type="HAMAP" id="MF_00719">
    <property type="entry name" value="CobS"/>
    <property type="match status" value="1"/>
</dbReference>
<evidence type="ECO:0000256" key="6">
    <source>
        <dbReference type="ARBA" id="ARBA00015850"/>
    </source>
</evidence>
<comment type="subcellular location">
    <subcellularLocation>
        <location evidence="2 19">Cell membrane</location>
        <topology evidence="2 19">Multi-pass membrane protein</topology>
    </subcellularLocation>
</comment>
<evidence type="ECO:0000256" key="3">
    <source>
        <dbReference type="ARBA" id="ARBA00004663"/>
    </source>
</evidence>
<evidence type="ECO:0000256" key="9">
    <source>
        <dbReference type="ARBA" id="ARBA00022679"/>
    </source>
</evidence>
<reference evidence="20" key="1">
    <citation type="submission" date="2021-01" db="EMBL/GenBank/DDBJ databases">
        <title>Genomic Encyclopedia of Type Strains, Phase IV (KMG-IV): sequencing the most valuable type-strain genomes for metagenomic binning, comparative biology and taxonomic classification.</title>
        <authorList>
            <person name="Goeker M."/>
        </authorList>
    </citation>
    <scope>NUCLEOTIDE SEQUENCE</scope>
    <source>
        <strain evidence="20">DSM 23230</strain>
    </source>
</reference>
<evidence type="ECO:0000256" key="15">
    <source>
        <dbReference type="ARBA" id="ARBA00032605"/>
    </source>
</evidence>
<organism evidence="20 21">
    <name type="scientific">Halanaerobacter jeridensis</name>
    <dbReference type="NCBI Taxonomy" id="706427"/>
    <lineage>
        <taxon>Bacteria</taxon>
        <taxon>Bacillati</taxon>
        <taxon>Bacillota</taxon>
        <taxon>Clostridia</taxon>
        <taxon>Halanaerobiales</taxon>
        <taxon>Halobacteroidaceae</taxon>
        <taxon>Halanaerobacter</taxon>
    </lineage>
</organism>
<evidence type="ECO:0000256" key="8">
    <source>
        <dbReference type="ARBA" id="ARBA00022573"/>
    </source>
</evidence>
<dbReference type="Pfam" id="PF02654">
    <property type="entry name" value="CobS"/>
    <property type="match status" value="1"/>
</dbReference>
<feature type="transmembrane region" description="Helical" evidence="19">
    <location>
        <begin position="63"/>
        <end position="85"/>
    </location>
</feature>
<dbReference type="EMBL" id="JAFBDQ010000009">
    <property type="protein sequence ID" value="MBM7557111.1"/>
    <property type="molecule type" value="Genomic_DNA"/>
</dbReference>
<evidence type="ECO:0000256" key="16">
    <source>
        <dbReference type="ARBA" id="ARBA00032853"/>
    </source>
</evidence>
<sequence length="244" mass="27163">MNQLLLAVQFITRIPVGKELDYEEDKIAASMAYYPLIGTLLGTVLVLINYVGDIYLPPLVTNALLLTGMVLLTGGLHLDGLMDTCDGVFSGRKKDKILEIMRDSRVGAFGVIAVVILFLLKFSLLVESPSQYKNYILLYMPTISRWAMVYAVYFYPYARKEGLGQAYQQLKLRHLLVATSWTLLVAWFLFGLQGVLILLLSWLVTIVVAQLIINKIDALTGDAYGAINELLEVAALLIMIVVLN</sequence>
<comment type="cofactor">
    <cofactor evidence="1 19">
        <name>Mg(2+)</name>
        <dbReference type="ChEBI" id="CHEBI:18420"/>
    </cofactor>
</comment>
<evidence type="ECO:0000256" key="12">
    <source>
        <dbReference type="ARBA" id="ARBA00022989"/>
    </source>
</evidence>
<evidence type="ECO:0000256" key="1">
    <source>
        <dbReference type="ARBA" id="ARBA00001946"/>
    </source>
</evidence>
<comment type="pathway">
    <text evidence="3 19">Cofactor biosynthesis; adenosylcobalamin biosynthesis; adenosylcobalamin from cob(II)yrinate a,c-diamide: step 7/7.</text>
</comment>
<dbReference type="Proteomes" id="UP000774000">
    <property type="component" value="Unassembled WGS sequence"/>
</dbReference>
<protein>
    <recommendedName>
        <fullName evidence="6 19">Adenosylcobinamide-GDP ribazoletransferase</fullName>
        <ecNumber evidence="5 19">2.7.8.26</ecNumber>
    </recommendedName>
    <alternativeName>
        <fullName evidence="16 19">Cobalamin synthase</fullName>
    </alternativeName>
    <alternativeName>
        <fullName evidence="15 19">Cobalamin-5'-phosphate synthase</fullName>
    </alternativeName>
</protein>
<evidence type="ECO:0000256" key="19">
    <source>
        <dbReference type="HAMAP-Rule" id="MF_00719"/>
    </source>
</evidence>
<keyword evidence="7 19" id="KW-1003">Cell membrane</keyword>
<keyword evidence="21" id="KW-1185">Reference proteome</keyword>
<name>A0A938XVK9_9FIRM</name>
<gene>
    <name evidence="19" type="primary">cobS</name>
    <name evidence="20" type="ORF">JOC47_001965</name>
</gene>
<accession>A0A938XVK9</accession>
<evidence type="ECO:0000256" key="13">
    <source>
        <dbReference type="ARBA" id="ARBA00023136"/>
    </source>
</evidence>
<feature type="transmembrane region" description="Helical" evidence="19">
    <location>
        <begin position="225"/>
        <end position="243"/>
    </location>
</feature>
<evidence type="ECO:0000256" key="5">
    <source>
        <dbReference type="ARBA" id="ARBA00013200"/>
    </source>
</evidence>
<comment type="function">
    <text evidence="14 19">Joins adenosylcobinamide-GDP and alpha-ribazole to generate adenosylcobalamin (Ado-cobalamin). Also synthesizes adenosylcobalamin 5'-phosphate from adenosylcobinamide-GDP and alpha-ribazole 5'-phosphate.</text>
</comment>
<dbReference type="RefSeq" id="WP_204701874.1">
    <property type="nucleotide sequence ID" value="NZ_JAFBDQ010000009.1"/>
</dbReference>
<dbReference type="EC" id="2.7.8.26" evidence="5 19"/>
<evidence type="ECO:0000256" key="4">
    <source>
        <dbReference type="ARBA" id="ARBA00010561"/>
    </source>
</evidence>
<comment type="caution">
    <text evidence="20">The sequence shown here is derived from an EMBL/GenBank/DDBJ whole genome shotgun (WGS) entry which is preliminary data.</text>
</comment>
<comment type="catalytic activity">
    <reaction evidence="18 19">
        <text>alpha-ribazole 5'-phosphate + adenosylcob(III)inamide-GDP = adenosylcob(III)alamin 5'-phosphate + GMP + H(+)</text>
        <dbReference type="Rhea" id="RHEA:23560"/>
        <dbReference type="ChEBI" id="CHEBI:15378"/>
        <dbReference type="ChEBI" id="CHEBI:57918"/>
        <dbReference type="ChEBI" id="CHEBI:58115"/>
        <dbReference type="ChEBI" id="CHEBI:60487"/>
        <dbReference type="ChEBI" id="CHEBI:60493"/>
        <dbReference type="EC" id="2.7.8.26"/>
    </reaction>
</comment>
<keyword evidence="9 19" id="KW-0808">Transferase</keyword>
<dbReference type="NCBIfam" id="TIGR00317">
    <property type="entry name" value="cobS"/>
    <property type="match status" value="1"/>
</dbReference>
<evidence type="ECO:0000256" key="14">
    <source>
        <dbReference type="ARBA" id="ARBA00025228"/>
    </source>
</evidence>
<dbReference type="InterPro" id="IPR003805">
    <property type="entry name" value="CobS"/>
</dbReference>
<keyword evidence="12 19" id="KW-1133">Transmembrane helix</keyword>
<proteinExistence type="inferred from homology"/>
<feature type="transmembrane region" description="Helical" evidence="19">
    <location>
        <begin position="32"/>
        <end position="51"/>
    </location>
</feature>
<evidence type="ECO:0000256" key="11">
    <source>
        <dbReference type="ARBA" id="ARBA00022842"/>
    </source>
</evidence>
<comment type="catalytic activity">
    <reaction evidence="17 19">
        <text>alpha-ribazole + adenosylcob(III)inamide-GDP = adenosylcob(III)alamin + GMP + H(+)</text>
        <dbReference type="Rhea" id="RHEA:16049"/>
        <dbReference type="ChEBI" id="CHEBI:10329"/>
        <dbReference type="ChEBI" id="CHEBI:15378"/>
        <dbReference type="ChEBI" id="CHEBI:18408"/>
        <dbReference type="ChEBI" id="CHEBI:58115"/>
        <dbReference type="ChEBI" id="CHEBI:60487"/>
        <dbReference type="EC" id="2.7.8.26"/>
    </reaction>
</comment>
<keyword evidence="13 19" id="KW-0472">Membrane</keyword>
<comment type="similarity">
    <text evidence="4 19">Belongs to the CobS family.</text>
</comment>
<dbReference type="GO" id="GO:0051073">
    <property type="term" value="F:adenosylcobinamide-GDP ribazoletransferase activity"/>
    <property type="evidence" value="ECO:0007669"/>
    <property type="project" value="UniProtKB-UniRule"/>
</dbReference>
<dbReference type="GO" id="GO:0005886">
    <property type="term" value="C:plasma membrane"/>
    <property type="evidence" value="ECO:0007669"/>
    <property type="project" value="UniProtKB-SubCell"/>
</dbReference>
<dbReference type="GO" id="GO:0009236">
    <property type="term" value="P:cobalamin biosynthetic process"/>
    <property type="evidence" value="ECO:0007669"/>
    <property type="project" value="UniProtKB-UniRule"/>
</dbReference>
<evidence type="ECO:0000313" key="20">
    <source>
        <dbReference type="EMBL" id="MBM7557111.1"/>
    </source>
</evidence>
<evidence type="ECO:0000256" key="7">
    <source>
        <dbReference type="ARBA" id="ARBA00022475"/>
    </source>
</evidence>
<keyword evidence="11 19" id="KW-0460">Magnesium</keyword>
<dbReference type="PANTHER" id="PTHR34148:SF1">
    <property type="entry name" value="ADENOSYLCOBINAMIDE-GDP RIBAZOLETRANSFERASE"/>
    <property type="match status" value="1"/>
</dbReference>
<dbReference type="PANTHER" id="PTHR34148">
    <property type="entry name" value="ADENOSYLCOBINAMIDE-GDP RIBAZOLETRANSFERASE"/>
    <property type="match status" value="1"/>
</dbReference>